<feature type="transmembrane region" description="Helical" evidence="7">
    <location>
        <begin position="124"/>
        <end position="141"/>
    </location>
</feature>
<evidence type="ECO:0000256" key="4">
    <source>
        <dbReference type="ARBA" id="ARBA00022982"/>
    </source>
</evidence>
<proteinExistence type="predicted"/>
<feature type="transmembrane region" description="Helical" evidence="7">
    <location>
        <begin position="70"/>
        <end position="103"/>
    </location>
</feature>
<keyword evidence="6" id="KW-0411">Iron-sulfur</keyword>
<keyword evidence="2" id="KW-0004">4Fe-4S</keyword>
<dbReference type="AlphaFoldDB" id="A0A1T4NRV5"/>
<feature type="domain" description="4Fe-4S ferredoxin-type" evidence="8">
    <location>
        <begin position="229"/>
        <end position="259"/>
    </location>
</feature>
<dbReference type="GO" id="GO:0051539">
    <property type="term" value="F:4 iron, 4 sulfur cluster binding"/>
    <property type="evidence" value="ECO:0007669"/>
    <property type="project" value="UniProtKB-KW"/>
</dbReference>
<keyword evidence="1" id="KW-0813">Transport</keyword>
<evidence type="ECO:0000313" key="10">
    <source>
        <dbReference type="Proteomes" id="UP000189933"/>
    </source>
</evidence>
<evidence type="ECO:0000256" key="1">
    <source>
        <dbReference type="ARBA" id="ARBA00022448"/>
    </source>
</evidence>
<dbReference type="InterPro" id="IPR017900">
    <property type="entry name" value="4Fe4S_Fe_S_CS"/>
</dbReference>
<keyword evidence="5" id="KW-0408">Iron</keyword>
<dbReference type="Proteomes" id="UP000189933">
    <property type="component" value="Unassembled WGS sequence"/>
</dbReference>
<feature type="transmembrane region" description="Helical" evidence="7">
    <location>
        <begin position="161"/>
        <end position="182"/>
    </location>
</feature>
<dbReference type="Gene3D" id="3.30.70.20">
    <property type="match status" value="1"/>
</dbReference>
<evidence type="ECO:0000313" key="9">
    <source>
        <dbReference type="EMBL" id="SJZ82010.1"/>
    </source>
</evidence>
<evidence type="ECO:0000256" key="6">
    <source>
        <dbReference type="ARBA" id="ARBA00023014"/>
    </source>
</evidence>
<evidence type="ECO:0000256" key="2">
    <source>
        <dbReference type="ARBA" id="ARBA00022485"/>
    </source>
</evidence>
<keyword evidence="7" id="KW-0812">Transmembrane</keyword>
<evidence type="ECO:0000256" key="5">
    <source>
        <dbReference type="ARBA" id="ARBA00023004"/>
    </source>
</evidence>
<dbReference type="GO" id="GO:0005886">
    <property type="term" value="C:plasma membrane"/>
    <property type="evidence" value="ECO:0007669"/>
    <property type="project" value="TreeGrafter"/>
</dbReference>
<evidence type="ECO:0000259" key="8">
    <source>
        <dbReference type="PROSITE" id="PS51379"/>
    </source>
</evidence>
<dbReference type="EMBL" id="FUXM01000008">
    <property type="protein sequence ID" value="SJZ82010.1"/>
    <property type="molecule type" value="Genomic_DNA"/>
</dbReference>
<dbReference type="PANTHER" id="PTHR30176">
    <property type="entry name" value="FERREDOXIN-TYPE PROTEIN NAPH"/>
    <property type="match status" value="1"/>
</dbReference>
<dbReference type="PROSITE" id="PS51379">
    <property type="entry name" value="4FE4S_FER_2"/>
    <property type="match status" value="2"/>
</dbReference>
<dbReference type="Pfam" id="PF12801">
    <property type="entry name" value="Fer4_5"/>
    <property type="match status" value="1"/>
</dbReference>
<organism evidence="9 10">
    <name type="scientific">Carboxydocella sporoproducens DSM 16521</name>
    <dbReference type="NCBI Taxonomy" id="1121270"/>
    <lineage>
        <taxon>Bacteria</taxon>
        <taxon>Bacillati</taxon>
        <taxon>Bacillota</taxon>
        <taxon>Clostridia</taxon>
        <taxon>Eubacteriales</taxon>
        <taxon>Clostridiales Family XVI. Incertae Sedis</taxon>
        <taxon>Carboxydocella</taxon>
    </lineage>
</organism>
<keyword evidence="3" id="KW-0479">Metal-binding</keyword>
<keyword evidence="4" id="KW-0249">Electron transport</keyword>
<feature type="transmembrane region" description="Helical" evidence="7">
    <location>
        <begin position="261"/>
        <end position="283"/>
    </location>
</feature>
<keyword evidence="7" id="KW-0472">Membrane</keyword>
<feature type="domain" description="4Fe-4S ferredoxin-type" evidence="8">
    <location>
        <begin position="202"/>
        <end position="225"/>
    </location>
</feature>
<sequence length="361" mass="40081">MQKTQLWRRLILTSMVVLAAWLGLRHQLVGGGPKGAAPLDSFCPFGAVETAATLAVSGTFIEKTNWSNLILFGGLVLSAFLAGSFFCGWLCPLGALQDFFAWASKKIFGRQLELGRNLDHIFSYGRYLMLVIIVVATYYANELVFESYDPYKAFFHFKFEDYIPVLVIGLFIAGSMAISRFWCRYLCPLGGLVGLFNKLGSLRPGRKAETCISCHRCDRVCPTAVKITEREKITDSSCVSCLKCVDACPVPETLTIKSKGLFLVLGLLAFFLPPLITQVTGIWQSTPVAAEIEQINDPAQIKGWMTLEDVARAFGLDKNQLARELGLSEAETGEHLKEVMAEKGKDMDYLRAYIAEKLKEK</sequence>
<dbReference type="SUPFAM" id="SSF54862">
    <property type="entry name" value="4Fe-4S ferredoxins"/>
    <property type="match status" value="1"/>
</dbReference>
<name>A0A1T4NRV5_9FIRM</name>
<evidence type="ECO:0000256" key="7">
    <source>
        <dbReference type="SAM" id="Phobius"/>
    </source>
</evidence>
<protein>
    <submittedName>
        <fullName evidence="9">4Fe-4S binding domain-containing protein</fullName>
    </submittedName>
</protein>
<reference evidence="10" key="1">
    <citation type="submission" date="2017-02" db="EMBL/GenBank/DDBJ databases">
        <authorList>
            <person name="Varghese N."/>
            <person name="Submissions S."/>
        </authorList>
    </citation>
    <scope>NUCLEOTIDE SEQUENCE [LARGE SCALE GENOMIC DNA]</scope>
    <source>
        <strain evidence="10">DSM 16521</strain>
    </source>
</reference>
<dbReference type="PROSITE" id="PS00198">
    <property type="entry name" value="4FE4S_FER_1"/>
    <property type="match status" value="1"/>
</dbReference>
<keyword evidence="7" id="KW-1133">Transmembrane helix</keyword>
<keyword evidence="10" id="KW-1185">Reference proteome</keyword>
<dbReference type="OrthoDB" id="9806398at2"/>
<accession>A0A1T4NRV5</accession>
<dbReference type="PANTHER" id="PTHR30176:SF3">
    <property type="entry name" value="FERREDOXIN-TYPE PROTEIN NAPH"/>
    <property type="match status" value="1"/>
</dbReference>
<dbReference type="InterPro" id="IPR051684">
    <property type="entry name" value="Electron_Trans/Redox"/>
</dbReference>
<dbReference type="InterPro" id="IPR017896">
    <property type="entry name" value="4Fe4S_Fe-S-bd"/>
</dbReference>
<gene>
    <name evidence="9" type="ORF">SAMN02745885_01001</name>
</gene>
<dbReference type="Pfam" id="PF13237">
    <property type="entry name" value="Fer4_10"/>
    <property type="match status" value="1"/>
</dbReference>
<dbReference type="RefSeq" id="WP_078665095.1">
    <property type="nucleotide sequence ID" value="NZ_FUXM01000008.1"/>
</dbReference>
<dbReference type="GO" id="GO:0046872">
    <property type="term" value="F:metal ion binding"/>
    <property type="evidence" value="ECO:0007669"/>
    <property type="project" value="UniProtKB-KW"/>
</dbReference>
<evidence type="ECO:0000256" key="3">
    <source>
        <dbReference type="ARBA" id="ARBA00022723"/>
    </source>
</evidence>